<evidence type="ECO:0000256" key="3">
    <source>
        <dbReference type="ARBA" id="ARBA00022989"/>
    </source>
</evidence>
<dbReference type="Proteomes" id="UP000050783">
    <property type="component" value="Unassembled WGS sequence"/>
</dbReference>
<feature type="transmembrane region" description="Helical" evidence="5">
    <location>
        <begin position="174"/>
        <end position="195"/>
    </location>
</feature>
<evidence type="ECO:0000256" key="1">
    <source>
        <dbReference type="ARBA" id="ARBA00004141"/>
    </source>
</evidence>
<dbReference type="PANTHER" id="PTHR32322:SF9">
    <property type="entry name" value="AMINO-ACID METABOLITE EFFLUX PUMP-RELATED"/>
    <property type="match status" value="1"/>
</dbReference>
<comment type="subcellular location">
    <subcellularLocation>
        <location evidence="1">Membrane</location>
        <topology evidence="1">Multi-pass membrane protein</topology>
    </subcellularLocation>
</comment>
<feature type="domain" description="EamA" evidence="7">
    <location>
        <begin position="145"/>
        <end position="274"/>
    </location>
</feature>
<dbReference type="SUPFAM" id="SSF103481">
    <property type="entry name" value="Multidrug resistance efflux transporter EmrE"/>
    <property type="match status" value="1"/>
</dbReference>
<keyword evidence="2 5" id="KW-0812">Transmembrane</keyword>
<evidence type="ECO:0000256" key="6">
    <source>
        <dbReference type="SAM" id="SignalP"/>
    </source>
</evidence>
<keyword evidence="3 5" id="KW-1133">Transmembrane helix</keyword>
<accession>A0A0P1EAD5</accession>
<proteinExistence type="predicted"/>
<evidence type="ECO:0000256" key="5">
    <source>
        <dbReference type="SAM" id="Phobius"/>
    </source>
</evidence>
<feature type="chain" id="PRO_5012813901" evidence="6">
    <location>
        <begin position="16"/>
        <end position="280"/>
    </location>
</feature>
<keyword evidence="4 5" id="KW-0472">Membrane</keyword>
<dbReference type="Gene3D" id="1.10.3730.20">
    <property type="match status" value="1"/>
</dbReference>
<feature type="transmembrane region" description="Helical" evidence="5">
    <location>
        <begin position="119"/>
        <end position="137"/>
    </location>
</feature>
<dbReference type="EMBL" id="CYPU01000007">
    <property type="protein sequence ID" value="CUH46126.1"/>
    <property type="molecule type" value="Genomic_DNA"/>
</dbReference>
<sequence>MKLFLLTCLTMCAFASNSILNRLAIDSGASDPAAFAVVRVLAGAVVLAGLVLLRAGHLPLFERRRIAGAGSLSLYMIGFSIAYLTLDAGLGALILFGVVQVTMFTVTSVKGTLPTGRQIAGAAIALLGLGYVLWPSGSIQVNPVGAALMIAAGIGWAIYSLVGKSEPDALSGTAANFVVALPVTTLALLATGGAWHMTANGYLLAALAGAVTSGMGYALWYQVLRELTPTTAAVVQLSVPIIAIIGGVLLLGETASLRLILGAGLVLGGIALAVLRRTPR</sequence>
<dbReference type="InterPro" id="IPR050638">
    <property type="entry name" value="AA-Vitamin_Transporters"/>
</dbReference>
<keyword evidence="6" id="KW-0732">Signal</keyword>
<evidence type="ECO:0000256" key="4">
    <source>
        <dbReference type="ARBA" id="ARBA00023136"/>
    </source>
</evidence>
<dbReference type="STRING" id="81569.RUM4293_04550"/>
<protein>
    <submittedName>
        <fullName evidence="8">Aromatic amino acid exporter</fullName>
    </submittedName>
</protein>
<feature type="transmembrane region" description="Helical" evidence="5">
    <location>
        <begin position="34"/>
        <end position="53"/>
    </location>
</feature>
<dbReference type="OrthoDB" id="321830at2"/>
<evidence type="ECO:0000313" key="9">
    <source>
        <dbReference type="Proteomes" id="UP000050783"/>
    </source>
</evidence>
<feature type="signal peptide" evidence="6">
    <location>
        <begin position="1"/>
        <end position="15"/>
    </location>
</feature>
<dbReference type="Pfam" id="PF00892">
    <property type="entry name" value="EamA"/>
    <property type="match status" value="1"/>
</dbReference>
<feature type="transmembrane region" description="Helical" evidence="5">
    <location>
        <begin position="143"/>
        <end position="162"/>
    </location>
</feature>
<feature type="transmembrane region" description="Helical" evidence="5">
    <location>
        <begin position="232"/>
        <end position="251"/>
    </location>
</feature>
<dbReference type="InterPro" id="IPR037185">
    <property type="entry name" value="EmrE-like"/>
</dbReference>
<evidence type="ECO:0000259" key="7">
    <source>
        <dbReference type="Pfam" id="PF00892"/>
    </source>
</evidence>
<name>A0A0P1EAD5_9RHOB</name>
<dbReference type="InterPro" id="IPR000620">
    <property type="entry name" value="EamA_dom"/>
</dbReference>
<dbReference type="PANTHER" id="PTHR32322">
    <property type="entry name" value="INNER MEMBRANE TRANSPORTER"/>
    <property type="match status" value="1"/>
</dbReference>
<dbReference type="AlphaFoldDB" id="A0A0P1EAD5"/>
<dbReference type="GeneID" id="55491613"/>
<reference evidence="8 9" key="1">
    <citation type="submission" date="2015-09" db="EMBL/GenBank/DDBJ databases">
        <authorList>
            <consortium name="Swine Surveillance"/>
        </authorList>
    </citation>
    <scope>NUCLEOTIDE SEQUENCE [LARGE SCALE GENOMIC DNA]</scope>
    <source>
        <strain evidence="8 9">CECT 4292</strain>
    </source>
</reference>
<dbReference type="GO" id="GO:0016020">
    <property type="term" value="C:membrane"/>
    <property type="evidence" value="ECO:0007669"/>
    <property type="project" value="UniProtKB-SubCell"/>
</dbReference>
<dbReference type="RefSeq" id="WP_058275990.1">
    <property type="nucleotide sequence ID" value="NZ_CYPU01000007.1"/>
</dbReference>
<feature type="transmembrane region" description="Helical" evidence="5">
    <location>
        <begin position="257"/>
        <end position="275"/>
    </location>
</feature>
<evidence type="ECO:0000256" key="2">
    <source>
        <dbReference type="ARBA" id="ARBA00022692"/>
    </source>
</evidence>
<evidence type="ECO:0000313" key="8">
    <source>
        <dbReference type="EMBL" id="CUH46126.1"/>
    </source>
</evidence>
<gene>
    <name evidence="8" type="ORF">RUA4292_00290</name>
</gene>
<organism evidence="8 9">
    <name type="scientific">Ruegeria atlantica</name>
    <dbReference type="NCBI Taxonomy" id="81569"/>
    <lineage>
        <taxon>Bacteria</taxon>
        <taxon>Pseudomonadati</taxon>
        <taxon>Pseudomonadota</taxon>
        <taxon>Alphaproteobacteria</taxon>
        <taxon>Rhodobacterales</taxon>
        <taxon>Roseobacteraceae</taxon>
        <taxon>Ruegeria</taxon>
    </lineage>
</organism>
<feature type="transmembrane region" description="Helical" evidence="5">
    <location>
        <begin position="201"/>
        <end position="220"/>
    </location>
</feature>